<comment type="caution">
    <text evidence="1">The sequence shown here is derived from an EMBL/GenBank/DDBJ whole genome shotgun (WGS) entry which is preliminary data.</text>
</comment>
<proteinExistence type="predicted"/>
<dbReference type="AlphaFoldDB" id="A0AAV4QQZ6"/>
<dbReference type="EMBL" id="BPLR01006543">
    <property type="protein sequence ID" value="GIY10607.1"/>
    <property type="molecule type" value="Genomic_DNA"/>
</dbReference>
<reference evidence="1 2" key="1">
    <citation type="submission" date="2021-06" db="EMBL/GenBank/DDBJ databases">
        <title>Caerostris extrusa draft genome.</title>
        <authorList>
            <person name="Kono N."/>
            <person name="Arakawa K."/>
        </authorList>
    </citation>
    <scope>NUCLEOTIDE SEQUENCE [LARGE SCALE GENOMIC DNA]</scope>
</reference>
<name>A0AAV4QQZ6_CAEEX</name>
<sequence>MPLREIDRWPFVHSDHVARVVINFLSAVELIWSASSLWGHPPQGHAPQTLKEHAENEIEVVCEPSPMWSVIIVHQNEFTCCSVKDYKNAKEFHPHIAHDIGLMTRQTPYLLNI</sequence>
<gene>
    <name evidence="1" type="ORF">CEXT_380421</name>
</gene>
<accession>A0AAV4QQZ6</accession>
<organism evidence="1 2">
    <name type="scientific">Caerostris extrusa</name>
    <name type="common">Bark spider</name>
    <name type="synonym">Caerostris bankana</name>
    <dbReference type="NCBI Taxonomy" id="172846"/>
    <lineage>
        <taxon>Eukaryota</taxon>
        <taxon>Metazoa</taxon>
        <taxon>Ecdysozoa</taxon>
        <taxon>Arthropoda</taxon>
        <taxon>Chelicerata</taxon>
        <taxon>Arachnida</taxon>
        <taxon>Araneae</taxon>
        <taxon>Araneomorphae</taxon>
        <taxon>Entelegynae</taxon>
        <taxon>Araneoidea</taxon>
        <taxon>Araneidae</taxon>
        <taxon>Caerostris</taxon>
    </lineage>
</organism>
<protein>
    <submittedName>
        <fullName evidence="1">Uncharacterized protein</fullName>
    </submittedName>
</protein>
<keyword evidence="2" id="KW-1185">Reference proteome</keyword>
<evidence type="ECO:0000313" key="1">
    <source>
        <dbReference type="EMBL" id="GIY10607.1"/>
    </source>
</evidence>
<dbReference type="Proteomes" id="UP001054945">
    <property type="component" value="Unassembled WGS sequence"/>
</dbReference>
<evidence type="ECO:0000313" key="2">
    <source>
        <dbReference type="Proteomes" id="UP001054945"/>
    </source>
</evidence>